<evidence type="ECO:0000256" key="8">
    <source>
        <dbReference type="ARBA" id="ARBA00031512"/>
    </source>
</evidence>
<feature type="transmembrane region" description="Helical" evidence="9">
    <location>
        <begin position="482"/>
        <end position="503"/>
    </location>
</feature>
<evidence type="ECO:0000256" key="1">
    <source>
        <dbReference type="ARBA" id="ARBA00003273"/>
    </source>
</evidence>
<feature type="transmembrane region" description="Helical" evidence="9">
    <location>
        <begin position="509"/>
        <end position="531"/>
    </location>
</feature>
<sequence length="771" mass="88213">MKSFISKLLVLVTLGVLVWVSFYTLMPDAEEFSEENPLGFSIERANEHVKKISEKPHSIGTKAHSEVRNYIVQQLQQMGLQVQTQKGYTLNSEGVFTVPENIITKIPGSDPSVKNDLMVMTHYDSAVHSSFGASDAGSGVATILETIRVFLKEEIPHRNNIIICFTDAEEIGLNGANLFVEEHPWAQNIGLVLNFEARGSGGPSNTILETNAGNSKLIKAFSKANSEYPMATSLMYSVYKKLPNDTDATILREQKDIPSFFFAFIDDHYDYHTANDTFKNLDQNSLAHQASYLTALMPYFANANLTELKSENESVYFNFPGLGMLYYSYAFIIPLLVIAWLLFIAISIYAIRKKTFTAFSLVKNIVWFIVILFVAAIVVYFGYQFIYRQYPEYADNLNGFTSNGHYYILAFVAITLAIVFLFYRAIYSGKELERSVPAPLFVWLLINTVVAIAFKGAAYFIWPVFFGLFNYYLIIRKNRPNLWVLLFFSIPAVFLFAPLIQFFPVGLGLKMLVISSVFSVLLLGLLMPIFIHHKKIHWLGVLCLIIASVSLLMAHNDAEFSNENQKPNSLLYLLDVDQEEAWWLTYDEYLDEFTSEYFTDETEVAEDVIFHSKYNSAFTQQSKAEVKPIAEAVMLMEEDTTFQKNERDKFTLKIAPQRKINRMEIFADQQVNFFNFKVNGKTAPSAEKNVFYQNRKTEKLLTYYAIDRDTLRLDFELKKGEQFELKVYEASNDLLENKNFTIIPRTENMMPKPFVLNDAIITKQILTIKAD</sequence>
<gene>
    <name evidence="11" type="ORF">GCM10008088_01700</name>
</gene>
<comment type="similarity">
    <text evidence="3">Belongs to the peptidase M28 family.</text>
</comment>
<evidence type="ECO:0000256" key="7">
    <source>
        <dbReference type="ARBA" id="ARBA00023180"/>
    </source>
</evidence>
<comment type="subcellular location">
    <subcellularLocation>
        <location evidence="2">Vacuole membrane</location>
        <topology evidence="2">Multi-pass membrane protein</topology>
    </subcellularLocation>
</comment>
<dbReference type="EMBL" id="BMWY01000001">
    <property type="protein sequence ID" value="GGZ44362.1"/>
    <property type="molecule type" value="Genomic_DNA"/>
</dbReference>
<reference evidence="12" key="1">
    <citation type="journal article" date="2019" name="Int. J. Syst. Evol. Microbiol.">
        <title>The Global Catalogue of Microorganisms (GCM) 10K type strain sequencing project: providing services to taxonomists for standard genome sequencing and annotation.</title>
        <authorList>
            <consortium name="The Broad Institute Genomics Platform"/>
            <consortium name="The Broad Institute Genome Sequencing Center for Infectious Disease"/>
            <person name="Wu L."/>
            <person name="Ma J."/>
        </authorList>
    </citation>
    <scope>NUCLEOTIDE SEQUENCE [LARGE SCALE GENOMIC DNA]</scope>
    <source>
        <strain evidence="12">KCTC 12708</strain>
    </source>
</reference>
<feature type="transmembrane region" description="Helical" evidence="9">
    <location>
        <begin position="538"/>
        <end position="555"/>
    </location>
</feature>
<keyword evidence="11" id="KW-0378">Hydrolase</keyword>
<evidence type="ECO:0000259" key="10">
    <source>
        <dbReference type="Pfam" id="PF04389"/>
    </source>
</evidence>
<feature type="transmembrane region" description="Helical" evidence="9">
    <location>
        <begin position="364"/>
        <end position="386"/>
    </location>
</feature>
<feature type="transmembrane region" description="Helical" evidence="9">
    <location>
        <begin position="435"/>
        <end position="453"/>
    </location>
</feature>
<evidence type="ECO:0000256" key="4">
    <source>
        <dbReference type="ARBA" id="ARBA00017435"/>
    </source>
</evidence>
<dbReference type="PANTHER" id="PTHR12147">
    <property type="entry name" value="METALLOPEPTIDASE M28 FAMILY MEMBER"/>
    <property type="match status" value="1"/>
</dbReference>
<dbReference type="RefSeq" id="WP_027884847.1">
    <property type="nucleotide sequence ID" value="NZ_BMWY01000001.1"/>
</dbReference>
<evidence type="ECO:0000256" key="2">
    <source>
        <dbReference type="ARBA" id="ARBA00004128"/>
    </source>
</evidence>
<feature type="domain" description="Peptidase M28" evidence="10">
    <location>
        <begin position="101"/>
        <end position="295"/>
    </location>
</feature>
<dbReference type="Gene3D" id="3.40.630.10">
    <property type="entry name" value="Zn peptidases"/>
    <property type="match status" value="1"/>
</dbReference>
<dbReference type="GO" id="GO:0004177">
    <property type="term" value="F:aminopeptidase activity"/>
    <property type="evidence" value="ECO:0007669"/>
    <property type="project" value="UniProtKB-KW"/>
</dbReference>
<keyword evidence="6 9" id="KW-1133">Transmembrane helix</keyword>
<keyword evidence="11" id="KW-0645">Protease</keyword>
<evidence type="ECO:0000313" key="11">
    <source>
        <dbReference type="EMBL" id="GGZ44362.1"/>
    </source>
</evidence>
<feature type="transmembrane region" description="Helical" evidence="9">
    <location>
        <begin position="326"/>
        <end position="352"/>
    </location>
</feature>
<evidence type="ECO:0000256" key="5">
    <source>
        <dbReference type="ARBA" id="ARBA00022554"/>
    </source>
</evidence>
<accession>A0ABQ3BL41</accession>
<feature type="transmembrane region" description="Helical" evidence="9">
    <location>
        <begin position="406"/>
        <end position="423"/>
    </location>
</feature>
<comment type="caution">
    <text evidence="11">The sequence shown here is derived from an EMBL/GenBank/DDBJ whole genome shotgun (WGS) entry which is preliminary data.</text>
</comment>
<dbReference type="GeneID" id="94367812"/>
<comment type="function">
    <text evidence="1">May be involved in vacuolar sorting and osmoregulation.</text>
</comment>
<dbReference type="InterPro" id="IPR045175">
    <property type="entry name" value="M28_fam"/>
</dbReference>
<keyword evidence="5" id="KW-0926">Vacuole</keyword>
<keyword evidence="9" id="KW-0812">Transmembrane</keyword>
<name>A0ABQ3BL41_9FLAO</name>
<evidence type="ECO:0000256" key="3">
    <source>
        <dbReference type="ARBA" id="ARBA00010918"/>
    </source>
</evidence>
<keyword evidence="11" id="KW-0031">Aminopeptidase</keyword>
<dbReference type="SUPFAM" id="SSF53187">
    <property type="entry name" value="Zn-dependent exopeptidases"/>
    <property type="match status" value="1"/>
</dbReference>
<dbReference type="PANTHER" id="PTHR12147:SF58">
    <property type="entry name" value="VACUOLAR MEMBRANE PROTEASE"/>
    <property type="match status" value="1"/>
</dbReference>
<keyword evidence="7" id="KW-0325">Glycoprotein</keyword>
<evidence type="ECO:0000256" key="9">
    <source>
        <dbReference type="SAM" id="Phobius"/>
    </source>
</evidence>
<evidence type="ECO:0000256" key="6">
    <source>
        <dbReference type="ARBA" id="ARBA00022989"/>
    </source>
</evidence>
<protein>
    <recommendedName>
        <fullName evidence="4">Vacuolar membrane protease</fullName>
    </recommendedName>
    <alternativeName>
        <fullName evidence="8">FXNA-related family protease 1</fullName>
    </alternativeName>
</protein>
<feature type="transmembrane region" description="Helical" evidence="9">
    <location>
        <begin position="459"/>
        <end position="475"/>
    </location>
</feature>
<dbReference type="Proteomes" id="UP000615593">
    <property type="component" value="Unassembled WGS sequence"/>
</dbReference>
<keyword evidence="9" id="KW-0472">Membrane</keyword>
<proteinExistence type="inferred from homology"/>
<dbReference type="InterPro" id="IPR007484">
    <property type="entry name" value="Peptidase_M28"/>
</dbReference>
<keyword evidence="12" id="KW-1185">Reference proteome</keyword>
<dbReference type="Pfam" id="PF04389">
    <property type="entry name" value="Peptidase_M28"/>
    <property type="match status" value="1"/>
</dbReference>
<organism evidence="11 12">
    <name type="scientific">Mesonia mobilis</name>
    <dbReference type="NCBI Taxonomy" id="369791"/>
    <lineage>
        <taxon>Bacteria</taxon>
        <taxon>Pseudomonadati</taxon>
        <taxon>Bacteroidota</taxon>
        <taxon>Flavobacteriia</taxon>
        <taxon>Flavobacteriales</taxon>
        <taxon>Flavobacteriaceae</taxon>
        <taxon>Mesonia</taxon>
    </lineage>
</organism>
<evidence type="ECO:0000313" key="12">
    <source>
        <dbReference type="Proteomes" id="UP000615593"/>
    </source>
</evidence>